<comment type="caution">
    <text evidence="2">The sequence shown here is derived from an EMBL/GenBank/DDBJ whole genome shotgun (WGS) entry which is preliminary data.</text>
</comment>
<gene>
    <name evidence="2" type="ORF">DERYTH_LOCUS22283</name>
</gene>
<feature type="region of interest" description="Disordered" evidence="1">
    <location>
        <begin position="44"/>
        <end position="81"/>
    </location>
</feature>
<proteinExistence type="predicted"/>
<organism evidence="2 3">
    <name type="scientific">Dentiscutata erythropus</name>
    <dbReference type="NCBI Taxonomy" id="1348616"/>
    <lineage>
        <taxon>Eukaryota</taxon>
        <taxon>Fungi</taxon>
        <taxon>Fungi incertae sedis</taxon>
        <taxon>Mucoromycota</taxon>
        <taxon>Glomeromycotina</taxon>
        <taxon>Glomeromycetes</taxon>
        <taxon>Diversisporales</taxon>
        <taxon>Gigasporaceae</taxon>
        <taxon>Dentiscutata</taxon>
    </lineage>
</organism>
<dbReference type="EMBL" id="CAJVPY010030481">
    <property type="protein sequence ID" value="CAG8795458.1"/>
    <property type="molecule type" value="Genomic_DNA"/>
</dbReference>
<sequence>EEVEIIETGYKRGFESNTLLVVRRIKKHSIQSQDILEILKKNISNINDNEDNKGNHSTNQSIILPEKKSHKRPSEDTSKNK</sequence>
<name>A0A9N9JSR9_9GLOM</name>
<feature type="non-terminal residue" evidence="2">
    <location>
        <position position="1"/>
    </location>
</feature>
<evidence type="ECO:0000256" key="1">
    <source>
        <dbReference type="SAM" id="MobiDB-lite"/>
    </source>
</evidence>
<dbReference type="Proteomes" id="UP000789405">
    <property type="component" value="Unassembled WGS sequence"/>
</dbReference>
<evidence type="ECO:0000313" key="3">
    <source>
        <dbReference type="Proteomes" id="UP000789405"/>
    </source>
</evidence>
<accession>A0A9N9JSR9</accession>
<feature type="non-terminal residue" evidence="2">
    <location>
        <position position="81"/>
    </location>
</feature>
<evidence type="ECO:0000313" key="2">
    <source>
        <dbReference type="EMBL" id="CAG8795458.1"/>
    </source>
</evidence>
<protein>
    <submittedName>
        <fullName evidence="2">19988_t:CDS:1</fullName>
    </submittedName>
</protein>
<reference evidence="2" key="1">
    <citation type="submission" date="2021-06" db="EMBL/GenBank/DDBJ databases">
        <authorList>
            <person name="Kallberg Y."/>
            <person name="Tangrot J."/>
            <person name="Rosling A."/>
        </authorList>
    </citation>
    <scope>NUCLEOTIDE SEQUENCE</scope>
    <source>
        <strain evidence="2">MA453B</strain>
    </source>
</reference>
<keyword evidence="3" id="KW-1185">Reference proteome</keyword>
<dbReference type="AlphaFoldDB" id="A0A9N9JSR9"/>
<feature type="compositionally biased region" description="Basic and acidic residues" evidence="1">
    <location>
        <begin position="72"/>
        <end position="81"/>
    </location>
</feature>